<keyword evidence="1" id="KW-0472">Membrane</keyword>
<accession>A0A3N6SG28</accession>
<dbReference type="RefSeq" id="WP_124233705.1">
    <property type="nucleotide sequence ID" value="NZ_RHHM01000010.1"/>
</dbReference>
<feature type="transmembrane region" description="Helical" evidence="1">
    <location>
        <begin position="35"/>
        <end position="55"/>
    </location>
</feature>
<name>A0A3N6SG28_9GAMM</name>
<dbReference type="AlphaFoldDB" id="A0A3N6SG28"/>
<keyword evidence="3" id="KW-1185">Reference proteome</keyword>
<evidence type="ECO:0000256" key="1">
    <source>
        <dbReference type="SAM" id="Phobius"/>
    </source>
</evidence>
<dbReference type="OrthoDB" id="6520400at2"/>
<feature type="transmembrane region" description="Helical" evidence="1">
    <location>
        <begin position="6"/>
        <end position="23"/>
    </location>
</feature>
<keyword evidence="1" id="KW-1133">Transmembrane helix</keyword>
<sequence length="119" mass="13374">MKFIFYLGAILLAIIVLMLVRRYSALEFVRHANLLFKTWSVWLASLGSALGAWVGSFPDSAMRAWQLLPADVKAIIPQHYLGMIGAFMVAMAVIAQFIRQPALAEQRQQLEQPANLSRQ</sequence>
<dbReference type="Pfam" id="PF25612">
    <property type="entry name" value="DUF7940"/>
    <property type="match status" value="1"/>
</dbReference>
<dbReference type="InterPro" id="IPR057700">
    <property type="entry name" value="DUF7940"/>
</dbReference>
<proteinExistence type="predicted"/>
<reference evidence="2 3" key="1">
    <citation type="submission" date="2018-10" db="EMBL/GenBank/DDBJ databases">
        <title>Draft genome sequence for the type isolate of Erwinia psidii, agent causal of bacterial blight in guava (Psidium guajava) and wilt and die-back of Eucalyptus spp.</title>
        <authorList>
            <person name="Hermenegildo P.S."/>
            <person name="Santos S.A."/>
            <person name="Guimaraes L.M.S."/>
            <person name="Vidigal P.M.P."/>
            <person name="Pereira I.C."/>
            <person name="Badel J.L."/>
            <person name="Alfenas-Zerbini P."/>
            <person name="Ferreira M.A.S.V."/>
            <person name="Alfenas A.C."/>
        </authorList>
    </citation>
    <scope>NUCLEOTIDE SEQUENCE [LARGE SCALE GENOMIC DNA]</scope>
    <source>
        <strain evidence="2 3">IBSBF 435</strain>
    </source>
</reference>
<protein>
    <submittedName>
        <fullName evidence="2">Uncharacterized protein</fullName>
    </submittedName>
</protein>
<feature type="transmembrane region" description="Helical" evidence="1">
    <location>
        <begin position="75"/>
        <end position="98"/>
    </location>
</feature>
<dbReference type="EMBL" id="RHHM01000010">
    <property type="protein sequence ID" value="RQM37651.1"/>
    <property type="molecule type" value="Genomic_DNA"/>
</dbReference>
<gene>
    <name evidence="2" type="ORF">EB241_14075</name>
</gene>
<dbReference type="Proteomes" id="UP000279457">
    <property type="component" value="Unassembled WGS sequence"/>
</dbReference>
<evidence type="ECO:0000313" key="2">
    <source>
        <dbReference type="EMBL" id="RQM37651.1"/>
    </source>
</evidence>
<keyword evidence="1" id="KW-0812">Transmembrane</keyword>
<evidence type="ECO:0000313" key="3">
    <source>
        <dbReference type="Proteomes" id="UP000279457"/>
    </source>
</evidence>
<comment type="caution">
    <text evidence="2">The sequence shown here is derived from an EMBL/GenBank/DDBJ whole genome shotgun (WGS) entry which is preliminary data.</text>
</comment>
<organism evidence="2 3">
    <name type="scientific">Erwinia psidii</name>
    <dbReference type="NCBI Taxonomy" id="69224"/>
    <lineage>
        <taxon>Bacteria</taxon>
        <taxon>Pseudomonadati</taxon>
        <taxon>Pseudomonadota</taxon>
        <taxon>Gammaproteobacteria</taxon>
        <taxon>Enterobacterales</taxon>
        <taxon>Erwiniaceae</taxon>
        <taxon>Erwinia</taxon>
    </lineage>
</organism>